<dbReference type="OrthoDB" id="434258at2759"/>
<keyword evidence="3" id="KW-0963">Cytoplasm</keyword>
<evidence type="ECO:0000256" key="6">
    <source>
        <dbReference type="ARBA" id="ARBA00022801"/>
    </source>
</evidence>
<evidence type="ECO:0000256" key="8">
    <source>
        <dbReference type="ARBA" id="ARBA00022840"/>
    </source>
</evidence>
<dbReference type="Gene3D" id="3.30.1370.50">
    <property type="entry name" value="R3H-like domain"/>
    <property type="match status" value="1"/>
</dbReference>
<reference evidence="17 18" key="1">
    <citation type="submission" date="2017-10" db="EMBL/GenBank/DDBJ databases">
        <title>Comparative genomics in systemic dimorphic fungi from Ajellomycetaceae.</title>
        <authorList>
            <person name="Munoz J.F."/>
            <person name="Mcewen J.G."/>
            <person name="Clay O.K."/>
            <person name="Cuomo C.A."/>
        </authorList>
    </citation>
    <scope>NUCLEOTIDE SEQUENCE [LARGE SCALE GENOMIC DNA]</scope>
    <source>
        <strain evidence="17 18">UAMH7299</strain>
    </source>
</reference>
<dbReference type="Gene3D" id="3.30.70.330">
    <property type="match status" value="1"/>
</dbReference>
<evidence type="ECO:0000256" key="14">
    <source>
        <dbReference type="SAM" id="MobiDB-lite"/>
    </source>
</evidence>
<dbReference type="GO" id="GO:0003729">
    <property type="term" value="F:mRNA binding"/>
    <property type="evidence" value="ECO:0007669"/>
    <property type="project" value="TreeGrafter"/>
</dbReference>
<evidence type="ECO:0000256" key="9">
    <source>
        <dbReference type="ARBA" id="ARBA00022884"/>
    </source>
</evidence>
<feature type="region of interest" description="Disordered" evidence="14">
    <location>
        <begin position="251"/>
        <end position="299"/>
    </location>
</feature>
<comment type="function">
    <text evidence="11">Regulates global gene expression after oxidative stress. Interacts and stabilizes mRNAs and may regulate their transition between different cytoplasmic components after oxidative stress.</text>
</comment>
<dbReference type="GO" id="GO:0005737">
    <property type="term" value="C:cytoplasm"/>
    <property type="evidence" value="ECO:0007669"/>
    <property type="project" value="UniProtKB-SubCell"/>
</dbReference>
<evidence type="ECO:0000256" key="5">
    <source>
        <dbReference type="ARBA" id="ARBA00022741"/>
    </source>
</evidence>
<evidence type="ECO:0000256" key="7">
    <source>
        <dbReference type="ARBA" id="ARBA00022806"/>
    </source>
</evidence>
<evidence type="ECO:0000256" key="12">
    <source>
        <dbReference type="ARBA" id="ARBA00062407"/>
    </source>
</evidence>
<evidence type="ECO:0000259" key="16">
    <source>
        <dbReference type="PROSITE" id="PS51061"/>
    </source>
</evidence>
<evidence type="ECO:0000256" key="1">
    <source>
        <dbReference type="ARBA" id="ARBA00004123"/>
    </source>
</evidence>
<organism evidence="17 18">
    <name type="scientific">Polytolypa hystricis (strain UAMH7299)</name>
    <dbReference type="NCBI Taxonomy" id="1447883"/>
    <lineage>
        <taxon>Eukaryota</taxon>
        <taxon>Fungi</taxon>
        <taxon>Dikarya</taxon>
        <taxon>Ascomycota</taxon>
        <taxon>Pezizomycotina</taxon>
        <taxon>Eurotiomycetes</taxon>
        <taxon>Eurotiomycetidae</taxon>
        <taxon>Onygenales</taxon>
        <taxon>Onygenales incertae sedis</taxon>
        <taxon>Polytolypa</taxon>
    </lineage>
</organism>
<dbReference type="InterPro" id="IPR012677">
    <property type="entry name" value="Nucleotide-bd_a/b_plait_sf"/>
</dbReference>
<gene>
    <name evidence="17" type="ORF">AJ80_03376</name>
</gene>
<dbReference type="InterPro" id="IPR036867">
    <property type="entry name" value="R3H_dom_sf"/>
</dbReference>
<keyword evidence="10" id="KW-0539">Nucleus</keyword>
<dbReference type="CDD" id="cd02639">
    <property type="entry name" value="R3H_RRM"/>
    <property type="match status" value="1"/>
</dbReference>
<dbReference type="InterPro" id="IPR034069">
    <property type="entry name" value="R3H_Cip2"/>
</dbReference>
<evidence type="ECO:0000256" key="2">
    <source>
        <dbReference type="ARBA" id="ARBA00004496"/>
    </source>
</evidence>
<feature type="compositionally biased region" description="Polar residues" evidence="14">
    <location>
        <begin position="271"/>
        <end position="299"/>
    </location>
</feature>
<dbReference type="PROSITE" id="PS51061">
    <property type="entry name" value="R3H"/>
    <property type="match status" value="1"/>
</dbReference>
<dbReference type="InterPro" id="IPR001374">
    <property type="entry name" value="R3H_dom"/>
</dbReference>
<dbReference type="PROSITE" id="PS50102">
    <property type="entry name" value="RRM"/>
    <property type="match status" value="1"/>
</dbReference>
<dbReference type="GO" id="GO:0005524">
    <property type="term" value="F:ATP binding"/>
    <property type="evidence" value="ECO:0007669"/>
    <property type="project" value="UniProtKB-KW"/>
</dbReference>
<evidence type="ECO:0000313" key="18">
    <source>
        <dbReference type="Proteomes" id="UP000224634"/>
    </source>
</evidence>
<feature type="region of interest" description="Disordered" evidence="14">
    <location>
        <begin position="99"/>
        <end position="127"/>
    </location>
</feature>
<keyword evidence="18" id="KW-1185">Reference proteome</keyword>
<keyword evidence="6" id="KW-0378">Hydrolase</keyword>
<dbReference type="Proteomes" id="UP000224634">
    <property type="component" value="Unassembled WGS sequence"/>
</dbReference>
<dbReference type="GO" id="GO:0071014">
    <property type="term" value="C:post-mRNA release spliceosomal complex"/>
    <property type="evidence" value="ECO:0007669"/>
    <property type="project" value="UniProtKB-ARBA"/>
</dbReference>
<feature type="domain" description="RRM" evidence="15">
    <location>
        <begin position="165"/>
        <end position="243"/>
    </location>
</feature>
<keyword evidence="9 13" id="KW-0694">RNA-binding</keyword>
<keyword evidence="4" id="KW-0597">Phosphoprotein</keyword>
<feature type="compositionally biased region" description="Low complexity" evidence="14">
    <location>
        <begin position="484"/>
        <end position="495"/>
    </location>
</feature>
<evidence type="ECO:0000256" key="13">
    <source>
        <dbReference type="PROSITE-ProRule" id="PRU00176"/>
    </source>
</evidence>
<feature type="region of interest" description="Disordered" evidence="14">
    <location>
        <begin position="1"/>
        <end position="46"/>
    </location>
</feature>
<dbReference type="FunFam" id="3.30.70.330:FF:000183">
    <property type="entry name" value="R3H domain containing protein"/>
    <property type="match status" value="1"/>
</dbReference>
<dbReference type="GO" id="GO:0004386">
    <property type="term" value="F:helicase activity"/>
    <property type="evidence" value="ECO:0007669"/>
    <property type="project" value="UniProtKB-KW"/>
</dbReference>
<dbReference type="InterPro" id="IPR000504">
    <property type="entry name" value="RRM_dom"/>
</dbReference>
<dbReference type="SUPFAM" id="SSF82708">
    <property type="entry name" value="R3H domain"/>
    <property type="match status" value="1"/>
</dbReference>
<comment type="caution">
    <text evidence="17">The sequence shown here is derived from an EMBL/GenBank/DDBJ whole genome shotgun (WGS) entry which is preliminary data.</text>
</comment>
<dbReference type="InterPro" id="IPR050374">
    <property type="entry name" value="RRT5_SRSF_SR"/>
</dbReference>
<keyword evidence="5" id="KW-0547">Nucleotide-binding</keyword>
<comment type="subunit">
    <text evidence="12">Interacts with csx1.</text>
</comment>
<evidence type="ECO:0000256" key="3">
    <source>
        <dbReference type="ARBA" id="ARBA00022490"/>
    </source>
</evidence>
<dbReference type="Pfam" id="PF01424">
    <property type="entry name" value="R3H"/>
    <property type="match status" value="1"/>
</dbReference>
<dbReference type="GO" id="GO:0003677">
    <property type="term" value="F:DNA binding"/>
    <property type="evidence" value="ECO:0007669"/>
    <property type="project" value="UniProtKB-ARBA"/>
</dbReference>
<accession>A0A2B7YJ50</accession>
<evidence type="ECO:0000256" key="4">
    <source>
        <dbReference type="ARBA" id="ARBA00022553"/>
    </source>
</evidence>
<comment type="subcellular location">
    <subcellularLocation>
        <location evidence="2">Cytoplasm</location>
    </subcellularLocation>
    <subcellularLocation>
        <location evidence="1">Nucleus</location>
    </subcellularLocation>
</comment>
<dbReference type="InterPro" id="IPR034186">
    <property type="entry name" value="PIN4-like_RRM"/>
</dbReference>
<dbReference type="STRING" id="1447883.A0A2B7YJ50"/>
<proteinExistence type="predicted"/>
<evidence type="ECO:0000259" key="15">
    <source>
        <dbReference type="PROSITE" id="PS50102"/>
    </source>
</evidence>
<sequence length="612" mass="67390">MSNYHAQPHDMYHDNTASRSPGSQRQQQQQQQLHRQSSRQFDAYGPITSGLYDDAMARYDSARLDRLTPTIQNNNYNYDMPGSQTWNTNGFQGAHTLSGIPSAGGTTATGRLRSNPRGRTGIPTTWLDQQPTLASPFTLPPGPLPPTQVRQDNISQEADDELIPTAIVIKNIPFAVKKEQLVHLMTELNLPLPYAFNYHFDNGVFRGLAFANFTSAEETATVIEVLNHFELQGRKLRVEYKKMLPLQERERIEREKRERRGQLEEQHRPMPNSQLQTQNSMSSLTSHLPATSPSPVSQRTKLDVDMNDAETLSFYSQLLLFKQDLSRETLIFPAELTPLQRRTVHTLSHNMGLAHTSCGTGDQRQVHVYHIRPGSNISPSATVNPATIHHHTDSSRRGLNRAATIDFSEARGDGPNPFGAVRGNNSNFLNVLDSSPSGFGTAQNLRAAKSFADLRSYTPSPAPSSASYPAALQSNGARLQPYDGTTSAASTTPTLTPTPPGGSFGVQRDDHLLVNNLSGLSLGTIGGPNSGSPRRLRGMFSWDDSQPSTTAPIGSNRSIGLGFDSQPPPQERIPLRQPRGPAPERGSGFRRQNGHQTRGSDELRSQVEIIVE</sequence>
<dbReference type="GO" id="GO:0016787">
    <property type="term" value="F:hydrolase activity"/>
    <property type="evidence" value="ECO:0007669"/>
    <property type="project" value="UniProtKB-KW"/>
</dbReference>
<evidence type="ECO:0000256" key="10">
    <source>
        <dbReference type="ARBA" id="ARBA00023242"/>
    </source>
</evidence>
<evidence type="ECO:0000313" key="17">
    <source>
        <dbReference type="EMBL" id="PGH21325.1"/>
    </source>
</evidence>
<feature type="region of interest" description="Disordered" evidence="14">
    <location>
        <begin position="477"/>
        <end position="503"/>
    </location>
</feature>
<dbReference type="FunFam" id="3.30.1370.50:FF:000002">
    <property type="entry name" value="Immunoglobulin mu DNA-binding protein 2"/>
    <property type="match status" value="1"/>
</dbReference>
<protein>
    <submittedName>
        <fullName evidence="17">RNA-binding protein PIN4</fullName>
    </submittedName>
</protein>
<keyword evidence="8" id="KW-0067">ATP-binding</keyword>
<feature type="region of interest" description="Disordered" evidence="14">
    <location>
        <begin position="524"/>
        <end position="612"/>
    </location>
</feature>
<dbReference type="SMART" id="SM00360">
    <property type="entry name" value="RRM"/>
    <property type="match status" value="1"/>
</dbReference>
<feature type="domain" description="R3H" evidence="16">
    <location>
        <begin position="308"/>
        <end position="372"/>
    </location>
</feature>
<name>A0A2B7YJ50_POLH7</name>
<dbReference type="CDD" id="cd12253">
    <property type="entry name" value="RRM_PIN4_like"/>
    <property type="match status" value="1"/>
</dbReference>
<feature type="compositionally biased region" description="Basic and acidic residues" evidence="14">
    <location>
        <begin position="251"/>
        <end position="268"/>
    </location>
</feature>
<keyword evidence="7" id="KW-0347">Helicase</keyword>
<dbReference type="AlphaFoldDB" id="A0A2B7YJ50"/>
<dbReference type="EMBL" id="PDNA01000037">
    <property type="protein sequence ID" value="PGH21325.1"/>
    <property type="molecule type" value="Genomic_DNA"/>
</dbReference>
<feature type="compositionally biased region" description="Polar residues" evidence="14">
    <location>
        <begin position="543"/>
        <end position="558"/>
    </location>
</feature>
<dbReference type="SMART" id="SM00393">
    <property type="entry name" value="R3H"/>
    <property type="match status" value="1"/>
</dbReference>
<evidence type="ECO:0000256" key="11">
    <source>
        <dbReference type="ARBA" id="ARBA00055199"/>
    </source>
</evidence>
<dbReference type="SUPFAM" id="SSF54928">
    <property type="entry name" value="RNA-binding domain, RBD"/>
    <property type="match status" value="1"/>
</dbReference>
<dbReference type="PANTHER" id="PTHR23003">
    <property type="entry name" value="RNA RECOGNITION MOTIF RRM DOMAIN CONTAINING PROTEIN"/>
    <property type="match status" value="1"/>
</dbReference>
<feature type="compositionally biased region" description="Low complexity" evidence="14">
    <location>
        <begin position="18"/>
        <end position="40"/>
    </location>
</feature>
<dbReference type="Pfam" id="PF00076">
    <property type="entry name" value="RRM_1"/>
    <property type="match status" value="1"/>
</dbReference>
<dbReference type="PANTHER" id="PTHR23003:SF17">
    <property type="entry name" value="RNA-BINDING PROTEIN PIN4"/>
    <property type="match status" value="1"/>
</dbReference>
<dbReference type="InterPro" id="IPR035979">
    <property type="entry name" value="RBD_domain_sf"/>
</dbReference>